<feature type="non-terminal residue" evidence="1">
    <location>
        <position position="1"/>
    </location>
</feature>
<comment type="caution">
    <text evidence="1">The sequence shown here is derived from an EMBL/GenBank/DDBJ whole genome shotgun (WGS) entry which is preliminary data.</text>
</comment>
<reference evidence="1 2" key="1">
    <citation type="submission" date="2017-08" db="EMBL/GenBank/DDBJ databases">
        <title>Infants hospitalized years apart are colonized by the same room-sourced microbial strains.</title>
        <authorList>
            <person name="Brooks B."/>
            <person name="Olm M.R."/>
            <person name="Firek B.A."/>
            <person name="Baker R."/>
            <person name="Thomas B.C."/>
            <person name="Morowitz M.J."/>
            <person name="Banfield J.F."/>
        </authorList>
    </citation>
    <scope>NUCLEOTIDE SEQUENCE [LARGE SCALE GENOMIC DNA]</scope>
    <source>
        <strain evidence="1">S2_005_003_R2_41</strain>
    </source>
</reference>
<dbReference type="Proteomes" id="UP000249135">
    <property type="component" value="Unassembled WGS sequence"/>
</dbReference>
<proteinExistence type="predicted"/>
<dbReference type="AlphaFoldDB" id="A0A2W5QX65"/>
<evidence type="ECO:0000313" key="1">
    <source>
        <dbReference type="EMBL" id="PZQ62647.1"/>
    </source>
</evidence>
<dbReference type="EMBL" id="QFPP01000620">
    <property type="protein sequence ID" value="PZQ62647.1"/>
    <property type="molecule type" value="Genomic_DNA"/>
</dbReference>
<protein>
    <submittedName>
        <fullName evidence="1">RNA polymerase subunit sigma</fullName>
    </submittedName>
</protein>
<evidence type="ECO:0000313" key="2">
    <source>
        <dbReference type="Proteomes" id="UP000249135"/>
    </source>
</evidence>
<accession>A0A2W5QX65</accession>
<gene>
    <name evidence="1" type="ORF">DI563_28205</name>
</gene>
<organism evidence="1 2">
    <name type="scientific">Variovorax paradoxus</name>
    <dbReference type="NCBI Taxonomy" id="34073"/>
    <lineage>
        <taxon>Bacteria</taxon>
        <taxon>Pseudomonadati</taxon>
        <taxon>Pseudomonadota</taxon>
        <taxon>Betaproteobacteria</taxon>
        <taxon>Burkholderiales</taxon>
        <taxon>Comamonadaceae</taxon>
        <taxon>Variovorax</taxon>
    </lineage>
</organism>
<sequence length="34" mass="3631">AAHLGVSETRVKQYLAKVLLHCHARLFPDGAAAS</sequence>
<name>A0A2W5QX65_VARPD</name>